<keyword evidence="8" id="KW-1185">Reference proteome</keyword>
<gene>
    <name evidence="7" type="ORF">SAMN04489737_0132</name>
</gene>
<comment type="cofactor">
    <cofactor evidence="1">
        <name>Mg(2+)</name>
        <dbReference type="ChEBI" id="CHEBI:18420"/>
    </cofactor>
</comment>
<organism evidence="7 8">
    <name type="scientific">Arcanobacterium phocae</name>
    <dbReference type="NCBI Taxonomy" id="131112"/>
    <lineage>
        <taxon>Bacteria</taxon>
        <taxon>Bacillati</taxon>
        <taxon>Actinomycetota</taxon>
        <taxon>Actinomycetes</taxon>
        <taxon>Actinomycetales</taxon>
        <taxon>Actinomycetaceae</taxon>
        <taxon>Arcanobacterium</taxon>
    </lineage>
</organism>
<dbReference type="Proteomes" id="UP000214355">
    <property type="component" value="Chromosome I"/>
</dbReference>
<evidence type="ECO:0000256" key="1">
    <source>
        <dbReference type="ARBA" id="ARBA00001946"/>
    </source>
</evidence>
<dbReference type="GO" id="GO:0008299">
    <property type="term" value="P:isoprenoid biosynthetic process"/>
    <property type="evidence" value="ECO:0007669"/>
    <property type="project" value="InterPro"/>
</dbReference>
<evidence type="ECO:0000256" key="4">
    <source>
        <dbReference type="ARBA" id="ARBA00022723"/>
    </source>
</evidence>
<name>A0A1H2LAU0_9ACTO</name>
<keyword evidence="3 6" id="KW-0808">Transferase</keyword>
<protein>
    <submittedName>
        <fullName evidence="7">Heptaprenyl diphosphate synthase</fullName>
    </submittedName>
</protein>
<dbReference type="SUPFAM" id="SSF48576">
    <property type="entry name" value="Terpenoid synthases"/>
    <property type="match status" value="1"/>
</dbReference>
<dbReference type="Gene3D" id="1.10.600.10">
    <property type="entry name" value="Farnesyl Diphosphate Synthase"/>
    <property type="match status" value="1"/>
</dbReference>
<proteinExistence type="inferred from homology"/>
<dbReference type="PANTHER" id="PTHR12001:SF69">
    <property type="entry name" value="ALL TRANS-POLYPRENYL-DIPHOSPHATE SYNTHASE PDSS1"/>
    <property type="match status" value="1"/>
</dbReference>
<dbReference type="InterPro" id="IPR000092">
    <property type="entry name" value="Polyprenyl_synt"/>
</dbReference>
<reference evidence="8" key="1">
    <citation type="submission" date="2016-10" db="EMBL/GenBank/DDBJ databases">
        <authorList>
            <person name="Varghese N."/>
            <person name="Submissions S."/>
        </authorList>
    </citation>
    <scope>NUCLEOTIDE SEQUENCE [LARGE SCALE GENOMIC DNA]</scope>
    <source>
        <strain evidence="8">DSM 10002</strain>
    </source>
</reference>
<dbReference type="EMBL" id="LT629804">
    <property type="protein sequence ID" value="SDU77701.1"/>
    <property type="molecule type" value="Genomic_DNA"/>
</dbReference>
<evidence type="ECO:0000256" key="2">
    <source>
        <dbReference type="ARBA" id="ARBA00006706"/>
    </source>
</evidence>
<evidence type="ECO:0000256" key="5">
    <source>
        <dbReference type="ARBA" id="ARBA00022842"/>
    </source>
</evidence>
<sequence>MSLISKLFDQKSTPLVTELTSRMEEVECLLREAVQVDDLVVDEATSHLAKAGGKRLRPALCLLTAQLGPRPADKDVLDSAVVVELTHLATLYHDDVMDEAPLRRGVPTAQYVYGNSSAILAGDVLFARASGIVAKLGPEAVLLHAETFERLCMGQLHETIGPRDGEDPIEHHIQVLADKTGSLIAASGRYGVLYSGGDPKLADDIAQFGEKVGVAFQIADDVIDLVSDPEVTGKTPGTDLLEGVPTMPTLLLRQRAQHGTLDEAGKRILTYLDERDLSEGDNLATVVSMLREHSVVEETRQLAHQWVDDALKHLDFVSQRKVKKGLEMFAQAMVDRLA</sequence>
<dbReference type="Pfam" id="PF00348">
    <property type="entry name" value="polyprenyl_synt"/>
    <property type="match status" value="1"/>
</dbReference>
<dbReference type="GO" id="GO:0004659">
    <property type="term" value="F:prenyltransferase activity"/>
    <property type="evidence" value="ECO:0007669"/>
    <property type="project" value="InterPro"/>
</dbReference>
<accession>A0A1H2LAU0</accession>
<dbReference type="STRING" id="131112.SAMN04489737_0132"/>
<dbReference type="InterPro" id="IPR033749">
    <property type="entry name" value="Polyprenyl_synt_CS"/>
</dbReference>
<dbReference type="GO" id="GO:0046872">
    <property type="term" value="F:metal ion binding"/>
    <property type="evidence" value="ECO:0007669"/>
    <property type="project" value="UniProtKB-KW"/>
</dbReference>
<evidence type="ECO:0000313" key="8">
    <source>
        <dbReference type="Proteomes" id="UP000214355"/>
    </source>
</evidence>
<evidence type="ECO:0000256" key="3">
    <source>
        <dbReference type="ARBA" id="ARBA00022679"/>
    </source>
</evidence>
<dbReference type="SFLD" id="SFLDS00005">
    <property type="entry name" value="Isoprenoid_Synthase_Type_I"/>
    <property type="match status" value="1"/>
</dbReference>
<dbReference type="PANTHER" id="PTHR12001">
    <property type="entry name" value="GERANYLGERANYL PYROPHOSPHATE SYNTHASE"/>
    <property type="match status" value="1"/>
</dbReference>
<evidence type="ECO:0000313" key="7">
    <source>
        <dbReference type="EMBL" id="SDU77701.1"/>
    </source>
</evidence>
<dbReference type="CDD" id="cd00685">
    <property type="entry name" value="Trans_IPPS_HT"/>
    <property type="match status" value="1"/>
</dbReference>
<keyword evidence="4" id="KW-0479">Metal-binding</keyword>
<dbReference type="AlphaFoldDB" id="A0A1H2LAU0"/>
<dbReference type="PROSITE" id="PS00444">
    <property type="entry name" value="POLYPRENYL_SYNTHASE_2"/>
    <property type="match status" value="1"/>
</dbReference>
<dbReference type="SFLD" id="SFLDG01017">
    <property type="entry name" value="Polyprenyl_Transferase_Like"/>
    <property type="match status" value="1"/>
</dbReference>
<dbReference type="InterPro" id="IPR008949">
    <property type="entry name" value="Isoprenoid_synthase_dom_sf"/>
</dbReference>
<comment type="similarity">
    <text evidence="2 6">Belongs to the FPP/GGPP synthase family.</text>
</comment>
<evidence type="ECO:0000256" key="6">
    <source>
        <dbReference type="RuleBase" id="RU004466"/>
    </source>
</evidence>
<keyword evidence="5" id="KW-0460">Magnesium</keyword>